<protein>
    <submittedName>
        <fullName evidence="2">Uncharacterized protein</fullName>
    </submittedName>
</protein>
<dbReference type="STRING" id="1302687.SAMN05444267_100892"/>
<keyword evidence="1" id="KW-1133">Transmembrane helix</keyword>
<sequence length="130" mass="15130">MDTPRKKITSDQEQNNSYCKISGSDSKLYDFVDSNLKKENVDGFSLGFSKNIIRKIEAKQQRRFNQKIYCLISILVLMCIPFFLSFLTTEFIAVLFSLVLKYKFVFTFLIIVVISIQYGEKFINAKKDLP</sequence>
<name>A0A1M6VNS3_9FLAO</name>
<gene>
    <name evidence="2" type="ORF">SAMN05444267_100892</name>
</gene>
<organism evidence="2 3">
    <name type="scientific">Chryseobacterium polytrichastri</name>
    <dbReference type="NCBI Taxonomy" id="1302687"/>
    <lineage>
        <taxon>Bacteria</taxon>
        <taxon>Pseudomonadati</taxon>
        <taxon>Bacteroidota</taxon>
        <taxon>Flavobacteriia</taxon>
        <taxon>Flavobacteriales</taxon>
        <taxon>Weeksellaceae</taxon>
        <taxon>Chryseobacterium group</taxon>
        <taxon>Chryseobacterium</taxon>
    </lineage>
</organism>
<keyword evidence="1" id="KW-0472">Membrane</keyword>
<keyword evidence="3" id="KW-1185">Reference proteome</keyword>
<dbReference type="RefSeq" id="WP_073292136.1">
    <property type="nucleotide sequence ID" value="NZ_FRAV01000008.1"/>
</dbReference>
<reference evidence="3" key="1">
    <citation type="submission" date="2016-11" db="EMBL/GenBank/DDBJ databases">
        <authorList>
            <person name="Varghese N."/>
            <person name="Submissions S."/>
        </authorList>
    </citation>
    <scope>NUCLEOTIDE SEQUENCE [LARGE SCALE GENOMIC DNA]</scope>
    <source>
        <strain evidence="3">DSM 26899</strain>
    </source>
</reference>
<dbReference type="EMBL" id="FRAV01000008">
    <property type="protein sequence ID" value="SHK83160.1"/>
    <property type="molecule type" value="Genomic_DNA"/>
</dbReference>
<dbReference type="Proteomes" id="UP000184364">
    <property type="component" value="Unassembled WGS sequence"/>
</dbReference>
<feature type="transmembrane region" description="Helical" evidence="1">
    <location>
        <begin position="93"/>
        <end position="116"/>
    </location>
</feature>
<dbReference type="OrthoDB" id="1263685at2"/>
<evidence type="ECO:0000313" key="2">
    <source>
        <dbReference type="EMBL" id="SHK83160.1"/>
    </source>
</evidence>
<accession>A0A1M6VNS3</accession>
<evidence type="ECO:0000256" key="1">
    <source>
        <dbReference type="SAM" id="Phobius"/>
    </source>
</evidence>
<keyword evidence="1" id="KW-0812">Transmembrane</keyword>
<feature type="transmembrane region" description="Helical" evidence="1">
    <location>
        <begin position="68"/>
        <end position="87"/>
    </location>
</feature>
<proteinExistence type="predicted"/>
<evidence type="ECO:0000313" key="3">
    <source>
        <dbReference type="Proteomes" id="UP000184364"/>
    </source>
</evidence>
<dbReference type="AlphaFoldDB" id="A0A1M6VNS3"/>